<dbReference type="Proteomes" id="UP000013085">
    <property type="component" value="Unassembled WGS sequence"/>
</dbReference>
<comment type="subcellular location">
    <subcellularLocation>
        <location evidence="1">Cell membrane</location>
        <topology evidence="1">Multi-pass membrane protein</topology>
    </subcellularLocation>
</comment>
<name>A0A0E2H8D9_9FIRM</name>
<keyword evidence="5 7" id="KW-1133">Transmembrane helix</keyword>
<evidence type="ECO:0000256" key="3">
    <source>
        <dbReference type="ARBA" id="ARBA00022475"/>
    </source>
</evidence>
<feature type="transmembrane region" description="Helical" evidence="7">
    <location>
        <begin position="12"/>
        <end position="34"/>
    </location>
</feature>
<evidence type="ECO:0000256" key="1">
    <source>
        <dbReference type="ARBA" id="ARBA00004651"/>
    </source>
</evidence>
<proteinExistence type="predicted"/>
<keyword evidence="3" id="KW-1003">Cell membrane</keyword>
<accession>A0A0E2H8D9</accession>
<evidence type="ECO:0000256" key="7">
    <source>
        <dbReference type="SAM" id="Phobius"/>
    </source>
</evidence>
<evidence type="ECO:0000256" key="5">
    <source>
        <dbReference type="ARBA" id="ARBA00022989"/>
    </source>
</evidence>
<dbReference type="SUPFAM" id="SSF161098">
    <property type="entry name" value="MetI-like"/>
    <property type="match status" value="1"/>
</dbReference>
<evidence type="ECO:0000256" key="4">
    <source>
        <dbReference type="ARBA" id="ARBA00022692"/>
    </source>
</evidence>
<gene>
    <name evidence="8" type="ORF">HMPREF1090_03472</name>
</gene>
<evidence type="ECO:0008006" key="10">
    <source>
        <dbReference type="Google" id="ProtNLM"/>
    </source>
</evidence>
<dbReference type="EMBL" id="AGYR01000039">
    <property type="protein sequence ID" value="ENZ12349.1"/>
    <property type="molecule type" value="Genomic_DNA"/>
</dbReference>
<protein>
    <recommendedName>
        <fullName evidence="10">Multiple sugar ABC transporter permease</fullName>
    </recommendedName>
</protein>
<dbReference type="RefSeq" id="WP_002586313.1">
    <property type="nucleotide sequence ID" value="NZ_KB850979.1"/>
</dbReference>
<sequence length="105" mass="12085">MNKMKSKRRMEQILCYVILILLALMVLVPVLWMISTAFKTEAQTYSPKPQWIPDPISLESFRKFFTTYNFGRMTLNSLVTCIFAMIICITCACLAGYGVTRFVPD</sequence>
<dbReference type="AlphaFoldDB" id="A0A0E2H8D9"/>
<feature type="transmembrane region" description="Helical" evidence="7">
    <location>
        <begin position="77"/>
        <end position="99"/>
    </location>
</feature>
<dbReference type="PATRIC" id="fig|999408.3.peg.3755"/>
<dbReference type="Gene3D" id="1.10.3720.10">
    <property type="entry name" value="MetI-like"/>
    <property type="match status" value="1"/>
</dbReference>
<evidence type="ECO:0000313" key="9">
    <source>
        <dbReference type="Proteomes" id="UP000013085"/>
    </source>
</evidence>
<evidence type="ECO:0000256" key="2">
    <source>
        <dbReference type="ARBA" id="ARBA00022448"/>
    </source>
</evidence>
<keyword evidence="2" id="KW-0813">Transport</keyword>
<evidence type="ECO:0000313" key="8">
    <source>
        <dbReference type="EMBL" id="ENZ12349.1"/>
    </source>
</evidence>
<comment type="caution">
    <text evidence="8">The sequence shown here is derived from an EMBL/GenBank/DDBJ whole genome shotgun (WGS) entry which is preliminary data.</text>
</comment>
<keyword evidence="4 7" id="KW-0812">Transmembrane</keyword>
<dbReference type="HOGENOM" id="CLU_2231883_0_0_9"/>
<dbReference type="PANTHER" id="PTHR43744">
    <property type="entry name" value="ABC TRANSPORTER PERMEASE PROTEIN MG189-RELATED-RELATED"/>
    <property type="match status" value="1"/>
</dbReference>
<dbReference type="InterPro" id="IPR035906">
    <property type="entry name" value="MetI-like_sf"/>
</dbReference>
<evidence type="ECO:0000256" key="6">
    <source>
        <dbReference type="ARBA" id="ARBA00023136"/>
    </source>
</evidence>
<organism evidence="8 9">
    <name type="scientific">[Clostridium] clostridioforme 90A8</name>
    <dbReference type="NCBI Taxonomy" id="999408"/>
    <lineage>
        <taxon>Bacteria</taxon>
        <taxon>Bacillati</taxon>
        <taxon>Bacillota</taxon>
        <taxon>Clostridia</taxon>
        <taxon>Lachnospirales</taxon>
        <taxon>Lachnospiraceae</taxon>
        <taxon>Enterocloster</taxon>
    </lineage>
</organism>
<dbReference type="GO" id="GO:0005886">
    <property type="term" value="C:plasma membrane"/>
    <property type="evidence" value="ECO:0007669"/>
    <property type="project" value="UniProtKB-SubCell"/>
</dbReference>
<dbReference type="PANTHER" id="PTHR43744:SF3">
    <property type="entry name" value="LACTOSE TRANSPORT SYSTEM PERMEASE PROTEIN LACG"/>
    <property type="match status" value="1"/>
</dbReference>
<reference evidence="8 9" key="1">
    <citation type="submission" date="2013-01" db="EMBL/GenBank/DDBJ databases">
        <title>The Genome Sequence of Clostridium clostridioforme 90A8.</title>
        <authorList>
            <consortium name="The Broad Institute Genome Sequencing Platform"/>
            <person name="Earl A."/>
            <person name="Ward D."/>
            <person name="Feldgarden M."/>
            <person name="Gevers D."/>
            <person name="Courvalin P."/>
            <person name="Lambert T."/>
            <person name="Walker B."/>
            <person name="Young S.K."/>
            <person name="Zeng Q."/>
            <person name="Gargeya S."/>
            <person name="Fitzgerald M."/>
            <person name="Haas B."/>
            <person name="Abouelleil A."/>
            <person name="Alvarado L."/>
            <person name="Arachchi H.M."/>
            <person name="Berlin A.M."/>
            <person name="Chapman S.B."/>
            <person name="Dewar J."/>
            <person name="Goldberg J."/>
            <person name="Griggs A."/>
            <person name="Gujja S."/>
            <person name="Hansen M."/>
            <person name="Howarth C."/>
            <person name="Imamovic A."/>
            <person name="Larimer J."/>
            <person name="McCowan C."/>
            <person name="Murphy C."/>
            <person name="Neiman D."/>
            <person name="Pearson M."/>
            <person name="Priest M."/>
            <person name="Roberts A."/>
            <person name="Saif S."/>
            <person name="Shea T."/>
            <person name="Sisk P."/>
            <person name="Sykes S."/>
            <person name="Wortman J."/>
            <person name="Nusbaum C."/>
            <person name="Birren B."/>
        </authorList>
    </citation>
    <scope>NUCLEOTIDE SEQUENCE [LARGE SCALE GENOMIC DNA]</scope>
    <source>
        <strain evidence="8 9">90A8</strain>
    </source>
</reference>
<keyword evidence="6 7" id="KW-0472">Membrane</keyword>